<keyword evidence="1 3" id="KW-0378">Hydrolase</keyword>
<proteinExistence type="predicted"/>
<dbReference type="PANTHER" id="PTHR33886:SF8">
    <property type="entry name" value="UNSATURATED RHAMNOGALACTURONAN HYDROLASE (EUROFUNG)"/>
    <property type="match status" value="1"/>
</dbReference>
<feature type="signal peptide" evidence="2">
    <location>
        <begin position="1"/>
        <end position="21"/>
    </location>
</feature>
<dbReference type="PANTHER" id="PTHR33886">
    <property type="entry name" value="UNSATURATED RHAMNOGALACTURONAN HYDROLASE (EUROFUNG)"/>
    <property type="match status" value="1"/>
</dbReference>
<dbReference type="InterPro" id="IPR010905">
    <property type="entry name" value="Glyco_hydro_88"/>
</dbReference>
<dbReference type="InterPro" id="IPR012341">
    <property type="entry name" value="6hp_glycosidase-like_sf"/>
</dbReference>
<dbReference type="InterPro" id="IPR052043">
    <property type="entry name" value="PolySaccharide_Degr_Enz"/>
</dbReference>
<dbReference type="Pfam" id="PF07470">
    <property type="entry name" value="Glyco_hydro_88"/>
    <property type="match status" value="1"/>
</dbReference>
<dbReference type="SUPFAM" id="SSF48208">
    <property type="entry name" value="Six-hairpin glycosidases"/>
    <property type="match status" value="1"/>
</dbReference>
<keyword evidence="4" id="KW-1185">Reference proteome</keyword>
<dbReference type="GO" id="GO:0016787">
    <property type="term" value="F:hydrolase activity"/>
    <property type="evidence" value="ECO:0007669"/>
    <property type="project" value="UniProtKB-KW"/>
</dbReference>
<dbReference type="RefSeq" id="WP_203166799.1">
    <property type="nucleotide sequence ID" value="NZ_JAEVLS010000002.1"/>
</dbReference>
<evidence type="ECO:0000256" key="1">
    <source>
        <dbReference type="ARBA" id="ARBA00022801"/>
    </source>
</evidence>
<dbReference type="Proteomes" id="UP000661077">
    <property type="component" value="Unassembled WGS sequence"/>
</dbReference>
<accession>A0ABS1WUX4</accession>
<keyword evidence="2" id="KW-0732">Signal</keyword>
<gene>
    <name evidence="3" type="ORF">JM946_08410</name>
</gene>
<dbReference type="Gene3D" id="1.50.10.10">
    <property type="match status" value="1"/>
</dbReference>
<evidence type="ECO:0000256" key="2">
    <source>
        <dbReference type="SAM" id="SignalP"/>
    </source>
</evidence>
<organism evidence="3 4">
    <name type="scientific">Steroidobacter gossypii</name>
    <dbReference type="NCBI Taxonomy" id="2805490"/>
    <lineage>
        <taxon>Bacteria</taxon>
        <taxon>Pseudomonadati</taxon>
        <taxon>Pseudomonadota</taxon>
        <taxon>Gammaproteobacteria</taxon>
        <taxon>Steroidobacterales</taxon>
        <taxon>Steroidobacteraceae</taxon>
        <taxon>Steroidobacter</taxon>
    </lineage>
</organism>
<evidence type="ECO:0000313" key="3">
    <source>
        <dbReference type="EMBL" id="MBM0104767.1"/>
    </source>
</evidence>
<name>A0ABS1WUX4_9GAMM</name>
<sequence>MKATRNIGMLVALISSVSMLAGCSAPILASQGAPVQAPSSGAIDEYFSNWPAEADPALVGRRIANNFVARNFDFQINSFHRWIIYPEVCAWYGALQVAELSKDQALKEQLIGKFDQFLTPEGARRLSPRAHVDYRITGVVPLEIYLLNGEQTYLEIGRDYADKQWATTTPDGITTEARYWADDLYMLPVLQVQAYRATKDPKYLDRVAMTMVAYLDKLQQPSGLFLHSPDSPFYWGRGNGWVAAGMAEVLSVLPPEHPNYARIMQSYKLMMAGLLKYQNPEGLWLQLIEQPDFWPETSGSAMFAFAMVEGVKRGWLDAKTYGPAARKAWLGLVKYVDSAGNIKEVVVGTNKASNEVGPDLEVQKKFYYDRPRKTGDLHGQSPMLWTAAALLR</sequence>
<reference evidence="3 4" key="1">
    <citation type="journal article" date="2021" name="Int. J. Syst. Evol. Microbiol.">
        <title>Steroidobacter gossypii sp. nov., isolated from soil of cotton cropping field.</title>
        <authorList>
            <person name="Huang R."/>
            <person name="Yang S."/>
            <person name="Zhen C."/>
            <person name="Liu W."/>
        </authorList>
    </citation>
    <scope>NUCLEOTIDE SEQUENCE [LARGE SCALE GENOMIC DNA]</scope>
    <source>
        <strain evidence="3 4">S1-65</strain>
    </source>
</reference>
<dbReference type="InterPro" id="IPR008928">
    <property type="entry name" value="6-hairpin_glycosidase_sf"/>
</dbReference>
<dbReference type="EMBL" id="JAEVLS010000002">
    <property type="protein sequence ID" value="MBM0104767.1"/>
    <property type="molecule type" value="Genomic_DNA"/>
</dbReference>
<comment type="caution">
    <text evidence="3">The sequence shown here is derived from an EMBL/GenBank/DDBJ whole genome shotgun (WGS) entry which is preliminary data.</text>
</comment>
<feature type="chain" id="PRO_5045874141" evidence="2">
    <location>
        <begin position="22"/>
        <end position="392"/>
    </location>
</feature>
<dbReference type="PROSITE" id="PS51257">
    <property type="entry name" value="PROKAR_LIPOPROTEIN"/>
    <property type="match status" value="1"/>
</dbReference>
<evidence type="ECO:0000313" key="4">
    <source>
        <dbReference type="Proteomes" id="UP000661077"/>
    </source>
</evidence>
<protein>
    <submittedName>
        <fullName evidence="3">Glycoside hydrolase family 88 protein</fullName>
    </submittedName>
</protein>